<evidence type="ECO:0000256" key="2">
    <source>
        <dbReference type="SAM" id="Phobius"/>
    </source>
</evidence>
<dbReference type="EMBL" id="VEPZ02001427">
    <property type="protein sequence ID" value="KAE8673410.1"/>
    <property type="molecule type" value="Genomic_DNA"/>
</dbReference>
<evidence type="ECO:0000313" key="4">
    <source>
        <dbReference type="Proteomes" id="UP000436088"/>
    </source>
</evidence>
<feature type="region of interest" description="Disordered" evidence="1">
    <location>
        <begin position="158"/>
        <end position="185"/>
    </location>
</feature>
<keyword evidence="3" id="KW-0689">Ribosomal protein</keyword>
<feature type="region of interest" description="Disordered" evidence="1">
    <location>
        <begin position="89"/>
        <end position="137"/>
    </location>
</feature>
<reference evidence="3" key="1">
    <citation type="submission" date="2019-09" db="EMBL/GenBank/DDBJ databases">
        <title>Draft genome information of white flower Hibiscus syriacus.</title>
        <authorList>
            <person name="Kim Y.-M."/>
        </authorList>
    </citation>
    <scope>NUCLEOTIDE SEQUENCE [LARGE SCALE GENOMIC DNA]</scope>
    <source>
        <strain evidence="3">YM2019G1</strain>
    </source>
</reference>
<keyword evidence="2" id="KW-0812">Transmembrane</keyword>
<organism evidence="3 4">
    <name type="scientific">Hibiscus syriacus</name>
    <name type="common">Rose of Sharon</name>
    <dbReference type="NCBI Taxonomy" id="106335"/>
    <lineage>
        <taxon>Eukaryota</taxon>
        <taxon>Viridiplantae</taxon>
        <taxon>Streptophyta</taxon>
        <taxon>Embryophyta</taxon>
        <taxon>Tracheophyta</taxon>
        <taxon>Spermatophyta</taxon>
        <taxon>Magnoliopsida</taxon>
        <taxon>eudicotyledons</taxon>
        <taxon>Gunneridae</taxon>
        <taxon>Pentapetalae</taxon>
        <taxon>rosids</taxon>
        <taxon>malvids</taxon>
        <taxon>Malvales</taxon>
        <taxon>Malvaceae</taxon>
        <taxon>Malvoideae</taxon>
        <taxon>Hibiscus</taxon>
    </lineage>
</organism>
<gene>
    <name evidence="3" type="ORF">F3Y22_tig00111783pilonHSYRG00133</name>
</gene>
<comment type="caution">
    <text evidence="3">The sequence shown here is derived from an EMBL/GenBank/DDBJ whole genome shotgun (WGS) entry which is preliminary data.</text>
</comment>
<feature type="transmembrane region" description="Helical" evidence="2">
    <location>
        <begin position="209"/>
        <end position="228"/>
    </location>
</feature>
<feature type="compositionally biased region" description="Polar residues" evidence="1">
    <location>
        <begin position="127"/>
        <end position="137"/>
    </location>
</feature>
<keyword evidence="2" id="KW-0472">Membrane</keyword>
<dbReference type="PANTHER" id="PTHR33709">
    <property type="entry name" value="OSJNBA0035M09.9 PROTEIN"/>
    <property type="match status" value="1"/>
</dbReference>
<accession>A0A6A2XU60</accession>
<keyword evidence="4" id="KW-1185">Reference proteome</keyword>
<protein>
    <submittedName>
        <fullName evidence="3">60S ribosomal protein L36a/L44</fullName>
    </submittedName>
</protein>
<evidence type="ECO:0000256" key="1">
    <source>
        <dbReference type="SAM" id="MobiDB-lite"/>
    </source>
</evidence>
<evidence type="ECO:0000313" key="3">
    <source>
        <dbReference type="EMBL" id="KAE8673410.1"/>
    </source>
</evidence>
<sequence>MCSDCCYMCFCKYPGILTYLSTGYWKSLSPNIFCIVRRKLDGFEIPISSDQQWPLLPEIWTYKWFPFKDWIFRSAASHFVMPTAAPRAGYTTSGPGPTGGMSGLASLKKSNSGPLNRHGDPVKRMSGPQSGGLTLSGSQHSGPISVLPATGLITSGPISSGPLNSSGAPRKVSGPLDSTGSMKVPSSAVDINNHTDDEFSFKGNFPKQVLWSLVLLFMMGFISGGFSLGAVHNAILLIVVVILFGTVAALLLGTHVGEEEQLWVSLLISDVELRNAKNGQFVKISGVVTCGNMPLESSFQKVPRCVYTSTSLYEYRGWDSKAANPKHRRFMWGAPIKACPRVEAVERHAVDFYISDFQSGLRALVKTGFGARVTPYVDDSVIDVNPAQETLPLDFIRWLGERNTSSDGHVMRIRERYIKEGSTVSVMGVVQKRQRAHDCPPIRANNFRMPLCKVHLPCQS</sequence>
<keyword evidence="3" id="KW-0687">Ribonucleoprotein</keyword>
<proteinExistence type="predicted"/>
<dbReference type="PANTHER" id="PTHR33709:SF32">
    <property type="entry name" value="UBIQUITIN-SPECIFIC PROTEASE FAMILY C19-RELATED PROTEIN"/>
    <property type="match status" value="1"/>
</dbReference>
<dbReference type="Proteomes" id="UP000436088">
    <property type="component" value="Unassembled WGS sequence"/>
</dbReference>
<dbReference type="AlphaFoldDB" id="A0A6A2XU60"/>
<dbReference type="GO" id="GO:0005840">
    <property type="term" value="C:ribosome"/>
    <property type="evidence" value="ECO:0007669"/>
    <property type="project" value="UniProtKB-KW"/>
</dbReference>
<dbReference type="InterPro" id="IPR040339">
    <property type="entry name" value="At1g16860-like"/>
</dbReference>
<feature type="transmembrane region" description="Helical" evidence="2">
    <location>
        <begin position="234"/>
        <end position="253"/>
    </location>
</feature>
<name>A0A6A2XU60_HIBSY</name>
<feature type="compositionally biased region" description="Polar residues" evidence="1">
    <location>
        <begin position="158"/>
        <end position="167"/>
    </location>
</feature>
<keyword evidence="2" id="KW-1133">Transmembrane helix</keyword>